<keyword evidence="1" id="KW-0732">Signal</keyword>
<feature type="signal peptide" evidence="1">
    <location>
        <begin position="1"/>
        <end position="20"/>
    </location>
</feature>
<sequence>MKTHFLTVILLALTAAPLAAQTPMTGDEFEAYSQGKTLFFRYDDDRYGAEEYLPNRRVRWSFLDGDCKNGEWYEDGQMICFVYEDNPDPQCWSVYEQGDGLMAQFENDPTQTTLFQVEKTDEPMVCLGPDVGV</sequence>
<dbReference type="AlphaFoldDB" id="A0A347UJ60"/>
<keyword evidence="3" id="KW-1185">Reference proteome</keyword>
<protein>
    <recommendedName>
        <fullName evidence="4">DUF995 domain-containing protein</fullName>
    </recommendedName>
</protein>
<evidence type="ECO:0000313" key="2">
    <source>
        <dbReference type="EMBL" id="AXX98888.1"/>
    </source>
</evidence>
<evidence type="ECO:0000256" key="1">
    <source>
        <dbReference type="SAM" id="SignalP"/>
    </source>
</evidence>
<dbReference type="KEGG" id="pamo:BAR1_13700"/>
<evidence type="ECO:0000313" key="3">
    <source>
        <dbReference type="Proteomes" id="UP000261704"/>
    </source>
</evidence>
<dbReference type="Proteomes" id="UP000261704">
    <property type="component" value="Chromosome"/>
</dbReference>
<feature type="chain" id="PRO_5016608177" description="DUF995 domain-containing protein" evidence="1">
    <location>
        <begin position="21"/>
        <end position="133"/>
    </location>
</feature>
<reference evidence="2 3" key="1">
    <citation type="submission" date="2018-09" db="EMBL/GenBank/DDBJ databases">
        <title>Profundibacter amoris BAR1 gen. nov., sp. nov., a new member of the Roseobacter clade isolated at Lokis Castle Vent Field on the Arctic Mid-Oceanic Ridge.</title>
        <authorList>
            <person name="Le Moine Bauer S."/>
            <person name="Sjoeberg A.G."/>
            <person name="L'Haridon S."/>
            <person name="Stokke R."/>
            <person name="Roalkvam I."/>
            <person name="Steen I.H."/>
            <person name="Dahle H."/>
        </authorList>
    </citation>
    <scope>NUCLEOTIDE SEQUENCE [LARGE SCALE GENOMIC DNA]</scope>
    <source>
        <strain evidence="2 3">BAR1</strain>
    </source>
</reference>
<dbReference type="OrthoDB" id="7304934at2"/>
<accession>A0A347UJ60</accession>
<evidence type="ECO:0008006" key="4">
    <source>
        <dbReference type="Google" id="ProtNLM"/>
    </source>
</evidence>
<dbReference type="EMBL" id="CP032125">
    <property type="protein sequence ID" value="AXX98888.1"/>
    <property type="molecule type" value="Genomic_DNA"/>
</dbReference>
<dbReference type="RefSeq" id="WP_118943542.1">
    <property type="nucleotide sequence ID" value="NZ_CP032125.1"/>
</dbReference>
<name>A0A347UJ60_9RHOB</name>
<gene>
    <name evidence="2" type="ORF">BAR1_13700</name>
</gene>
<proteinExistence type="predicted"/>
<organism evidence="2 3">
    <name type="scientific">Profundibacter amoris</name>
    <dbReference type="NCBI Taxonomy" id="2171755"/>
    <lineage>
        <taxon>Bacteria</taxon>
        <taxon>Pseudomonadati</taxon>
        <taxon>Pseudomonadota</taxon>
        <taxon>Alphaproteobacteria</taxon>
        <taxon>Rhodobacterales</taxon>
        <taxon>Paracoccaceae</taxon>
        <taxon>Profundibacter</taxon>
    </lineage>
</organism>